<evidence type="ECO:0000313" key="1">
    <source>
        <dbReference type="EMBL" id="SUS06818.1"/>
    </source>
</evidence>
<protein>
    <submittedName>
        <fullName evidence="1">Uncharacterized protein</fullName>
    </submittedName>
</protein>
<accession>A0A380TF82</accession>
<proteinExistence type="predicted"/>
<sequence>MRRIHNKTDVDDPEARAGAMPDRFRADEMEEGAIAMADELSFRDLGFAGQFVVWSVRKWVDVMRSESKELALLRHTFMRAGLCDAFEAFDYMMRIITVCARRTIEVRCVCRPAVSPDETIFLGLIKAGQQGDALNAHLYLDSFVPSAATRIAHSPVVQLAEAMHRAGMPLSGNADCHLRLRYDRLH</sequence>
<dbReference type="AlphaFoldDB" id="A0A380TF82"/>
<reference evidence="1" key="1">
    <citation type="submission" date="2018-07" db="EMBL/GenBank/DDBJ databases">
        <authorList>
            <person name="Quirk P.G."/>
            <person name="Krulwich T.A."/>
        </authorList>
    </citation>
    <scope>NUCLEOTIDE SEQUENCE</scope>
</reference>
<organism evidence="1">
    <name type="scientific">metagenome</name>
    <dbReference type="NCBI Taxonomy" id="256318"/>
    <lineage>
        <taxon>unclassified sequences</taxon>
        <taxon>metagenomes</taxon>
    </lineage>
</organism>
<dbReference type="EMBL" id="UIDG01000259">
    <property type="protein sequence ID" value="SUS06818.1"/>
    <property type="molecule type" value="Genomic_DNA"/>
</dbReference>
<gene>
    <name evidence="1" type="ORF">DF3PB_3310003</name>
</gene>
<name>A0A380TF82_9ZZZZ</name>